<name>A0ABM0GZS2_SACKO</name>
<dbReference type="Proteomes" id="UP000694865">
    <property type="component" value="Unplaced"/>
</dbReference>
<comment type="subcellular location">
    <subcellularLocation>
        <location evidence="1">Golgi apparatus membrane</location>
        <topology evidence="1">Single-pass type II membrane protein</topology>
    </subcellularLocation>
</comment>
<dbReference type="GeneID" id="100373539"/>
<dbReference type="PANTHER" id="PTHR14647:SF87">
    <property type="entry name" value="PUTATIVE-RELATED"/>
    <property type="match status" value="1"/>
</dbReference>
<keyword evidence="9" id="KW-0325">Glycoprotein</keyword>
<evidence type="ECO:0000256" key="8">
    <source>
        <dbReference type="ARBA" id="ARBA00023136"/>
    </source>
</evidence>
<keyword evidence="7" id="KW-0333">Golgi apparatus</keyword>
<organism evidence="10 11">
    <name type="scientific">Saccoglossus kowalevskii</name>
    <name type="common">Acorn worm</name>
    <dbReference type="NCBI Taxonomy" id="10224"/>
    <lineage>
        <taxon>Eukaryota</taxon>
        <taxon>Metazoa</taxon>
        <taxon>Hemichordata</taxon>
        <taxon>Enteropneusta</taxon>
        <taxon>Harrimaniidae</taxon>
        <taxon>Saccoglossus</taxon>
    </lineage>
</organism>
<keyword evidence="5" id="KW-0735">Signal-anchor</keyword>
<evidence type="ECO:0000256" key="3">
    <source>
        <dbReference type="ARBA" id="ARBA00022679"/>
    </source>
</evidence>
<dbReference type="InterPro" id="IPR009729">
    <property type="entry name" value="Gal-3-0_sulfotransfrase"/>
</dbReference>
<evidence type="ECO:0000313" key="10">
    <source>
        <dbReference type="Proteomes" id="UP000694865"/>
    </source>
</evidence>
<proteinExistence type="inferred from homology"/>
<comment type="similarity">
    <text evidence="2">Belongs to the galactose-3-O-sulfotransferase family.</text>
</comment>
<sequence>MRGNFPTSVCGQPRTNVVFLKTYKTASTTVASILVRYGINRNLSFVLPSGHVGDWFSRTHRFNSKMVKSMLPPLPGTGYSMLVSHVPFNKTAIAEVIPNAIYITILRHPVDAFESIFGFFRIPRYLNISANTNQDPLEVFLSNPKKYIKRASDPYHKTLLRNRQIFDVGLDRDYNDNDIAIDTVIERAASEFDLVMIAEYFDESLVLLKKILCWSFDDIIYIKQNKRSDVLRFGLNDWKRQRILELNSADYKLYQHFNRTLWIKIESCGDEFNNDLAIFRSMLQKMHSECVDDDKHESDSNDRRAVTFLKDSAPSHCNVIKGNDDFTGIIARQNISFTSAKNQ</sequence>
<keyword evidence="8" id="KW-0472">Membrane</keyword>
<dbReference type="Pfam" id="PF06990">
    <property type="entry name" value="Gal-3-0_sulfotr"/>
    <property type="match status" value="1"/>
</dbReference>
<keyword evidence="4" id="KW-0812">Transmembrane</keyword>
<protein>
    <submittedName>
        <fullName evidence="11">Galactosylceramide sulfotransferase-like</fullName>
    </submittedName>
</protein>
<evidence type="ECO:0000256" key="6">
    <source>
        <dbReference type="ARBA" id="ARBA00022989"/>
    </source>
</evidence>
<dbReference type="InterPro" id="IPR027417">
    <property type="entry name" value="P-loop_NTPase"/>
</dbReference>
<dbReference type="RefSeq" id="XP_002741018.1">
    <property type="nucleotide sequence ID" value="XM_002740972.1"/>
</dbReference>
<evidence type="ECO:0000256" key="1">
    <source>
        <dbReference type="ARBA" id="ARBA00004323"/>
    </source>
</evidence>
<evidence type="ECO:0000313" key="11">
    <source>
        <dbReference type="RefSeq" id="XP_002741018.1"/>
    </source>
</evidence>
<evidence type="ECO:0000256" key="7">
    <source>
        <dbReference type="ARBA" id="ARBA00023034"/>
    </source>
</evidence>
<gene>
    <name evidence="11" type="primary">LOC100373539</name>
</gene>
<evidence type="ECO:0000256" key="4">
    <source>
        <dbReference type="ARBA" id="ARBA00022692"/>
    </source>
</evidence>
<reference evidence="11" key="1">
    <citation type="submission" date="2025-08" db="UniProtKB">
        <authorList>
            <consortium name="RefSeq"/>
        </authorList>
    </citation>
    <scope>IDENTIFICATION</scope>
    <source>
        <tissue evidence="11">Testes</tissue>
    </source>
</reference>
<keyword evidence="3" id="KW-0808">Transferase</keyword>
<keyword evidence="10" id="KW-1185">Reference proteome</keyword>
<keyword evidence="6" id="KW-1133">Transmembrane helix</keyword>
<accession>A0ABM0GZS2</accession>
<dbReference type="SUPFAM" id="SSF52540">
    <property type="entry name" value="P-loop containing nucleoside triphosphate hydrolases"/>
    <property type="match status" value="1"/>
</dbReference>
<evidence type="ECO:0000256" key="9">
    <source>
        <dbReference type="ARBA" id="ARBA00023180"/>
    </source>
</evidence>
<evidence type="ECO:0000256" key="2">
    <source>
        <dbReference type="ARBA" id="ARBA00008124"/>
    </source>
</evidence>
<evidence type="ECO:0000256" key="5">
    <source>
        <dbReference type="ARBA" id="ARBA00022968"/>
    </source>
</evidence>
<dbReference type="PANTHER" id="PTHR14647">
    <property type="entry name" value="GALACTOSE-3-O-SULFOTRANSFERASE"/>
    <property type="match status" value="1"/>
</dbReference>
<dbReference type="Gene3D" id="3.40.50.300">
    <property type="entry name" value="P-loop containing nucleotide triphosphate hydrolases"/>
    <property type="match status" value="1"/>
</dbReference>